<dbReference type="RefSeq" id="WP_172555143.1">
    <property type="nucleotide sequence ID" value="NZ_CP035727.2"/>
</dbReference>
<keyword evidence="1" id="KW-0547">Nucleotide-binding</keyword>
<gene>
    <name evidence="3" type="ORF">EVG22_24070</name>
</gene>
<organism evidence="3 4">
    <name type="scientific">Bacillus thuringiensis serovar andalousiensis</name>
    <dbReference type="NCBI Taxonomy" id="257985"/>
    <lineage>
        <taxon>Bacteria</taxon>
        <taxon>Bacillati</taxon>
        <taxon>Bacillota</taxon>
        <taxon>Bacilli</taxon>
        <taxon>Bacillales</taxon>
        <taxon>Bacillaceae</taxon>
        <taxon>Bacillus</taxon>
        <taxon>Bacillus cereus group</taxon>
    </lineage>
</organism>
<dbReference type="Proteomes" id="UP000501374">
    <property type="component" value="Chromosome"/>
</dbReference>
<evidence type="ECO:0000256" key="1">
    <source>
        <dbReference type="ARBA" id="ARBA00022741"/>
    </source>
</evidence>
<name>A0A6H0TNS9_BACTU</name>
<protein>
    <recommendedName>
        <fullName evidence="2">Acb2/Tad1 hairpin domain-containing protein</fullName>
    </recommendedName>
</protein>
<dbReference type="EMBL" id="CP035727">
    <property type="protein sequence ID" value="QIW21314.1"/>
    <property type="molecule type" value="Genomic_DNA"/>
</dbReference>
<dbReference type="InterPro" id="IPR056098">
    <property type="entry name" value="Acb2/Tad1_hairpin"/>
</dbReference>
<evidence type="ECO:0000313" key="4">
    <source>
        <dbReference type="Proteomes" id="UP000501374"/>
    </source>
</evidence>
<proteinExistence type="predicted"/>
<evidence type="ECO:0000313" key="3">
    <source>
        <dbReference type="EMBL" id="QIW21314.1"/>
    </source>
</evidence>
<dbReference type="AlphaFoldDB" id="A0A6H0TNS9"/>
<dbReference type="GO" id="GO:0000166">
    <property type="term" value="F:nucleotide binding"/>
    <property type="evidence" value="ECO:0007669"/>
    <property type="project" value="UniProtKB-KW"/>
</dbReference>
<dbReference type="Pfam" id="PF24729">
    <property type="entry name" value="Acb2_Tad1_hairpin"/>
    <property type="match status" value="1"/>
</dbReference>
<reference evidence="4" key="1">
    <citation type="submission" date="2019-02" db="EMBL/GenBank/DDBJ databases">
        <title>Structural and Functional analysis of Lanthipeptide from Bacillus thuringiensis serovar andalousiensis B23193.</title>
        <authorList>
            <person name="Andreeva J.V."/>
            <person name="Grigoreva A."/>
        </authorList>
    </citation>
    <scope>NUCLEOTIDE SEQUENCE [LARGE SCALE GENOMIC DNA]</scope>
    <source>
        <strain evidence="4">B23193</strain>
    </source>
</reference>
<feature type="domain" description="Acb2/Tad1 hairpin" evidence="2">
    <location>
        <begin position="1"/>
        <end position="66"/>
    </location>
</feature>
<accession>A0A6H0TNS9</accession>
<sequence>MSEYINIKFQEGPIQENGVNGAQIEDVIDALVNRLQGFQKGGYPCRENALAITKLEEARLWLNERTRKRQAQGVEGKNEKHND</sequence>
<evidence type="ECO:0000259" key="2">
    <source>
        <dbReference type="Pfam" id="PF24729"/>
    </source>
</evidence>